<keyword evidence="6" id="KW-0677">Repeat</keyword>
<feature type="transmembrane region" description="Helical" evidence="9">
    <location>
        <begin position="131"/>
        <end position="153"/>
    </location>
</feature>
<name>A0ABS8RWX3_DATST</name>
<comment type="caution">
    <text evidence="10">The sequence shown here is derived from an EMBL/GenBank/DDBJ whole genome shotgun (WGS) entry which is preliminary data.</text>
</comment>
<feature type="transmembrane region" description="Helical" evidence="9">
    <location>
        <begin position="6"/>
        <end position="25"/>
    </location>
</feature>
<reference evidence="10 11" key="1">
    <citation type="journal article" date="2021" name="BMC Genomics">
        <title>Datura genome reveals duplications of psychoactive alkaloid biosynthetic genes and high mutation rate following tissue culture.</title>
        <authorList>
            <person name="Rajewski A."/>
            <person name="Carter-House D."/>
            <person name="Stajich J."/>
            <person name="Litt A."/>
        </authorList>
    </citation>
    <scope>NUCLEOTIDE SEQUENCE [LARGE SCALE GENOMIC DNA]</scope>
    <source>
        <strain evidence="10">AR-01</strain>
    </source>
</reference>
<dbReference type="Pfam" id="PF03083">
    <property type="entry name" value="MtN3_slv"/>
    <property type="match status" value="2"/>
</dbReference>
<gene>
    <name evidence="10" type="primary">SWEET5_1</name>
    <name evidence="10" type="ORF">HAX54_010248</name>
</gene>
<evidence type="ECO:0000313" key="11">
    <source>
        <dbReference type="Proteomes" id="UP000823775"/>
    </source>
</evidence>
<dbReference type="PANTHER" id="PTHR10791:SF217">
    <property type="entry name" value="BIDIRECTIONAL SUGAR TRANSPORTER SWEET"/>
    <property type="match status" value="1"/>
</dbReference>
<evidence type="ECO:0000313" key="10">
    <source>
        <dbReference type="EMBL" id="MCD7451232.1"/>
    </source>
</evidence>
<evidence type="ECO:0000256" key="2">
    <source>
        <dbReference type="ARBA" id="ARBA00007809"/>
    </source>
</evidence>
<comment type="subcellular location">
    <subcellularLocation>
        <location evidence="9">Cell membrane</location>
        <topology evidence="9">Multi-pass membrane protein</topology>
    </subcellularLocation>
    <subcellularLocation>
        <location evidence="1">Endomembrane system</location>
        <topology evidence="1">Multi-pass membrane protein</topology>
    </subcellularLocation>
</comment>
<evidence type="ECO:0000256" key="6">
    <source>
        <dbReference type="ARBA" id="ARBA00022737"/>
    </source>
</evidence>
<dbReference type="Gene3D" id="1.20.1280.290">
    <property type="match status" value="2"/>
</dbReference>
<dbReference type="PANTHER" id="PTHR10791">
    <property type="entry name" value="RAG1-ACTIVATING PROTEIN 1"/>
    <property type="match status" value="1"/>
</dbReference>
<sequence length="237" mass="26725">MAKTETIRTIVGIIGNVISFGLFLSPVPTFVKIWKAKTVMQFKPDPYVVTALNCAVWVFYGMPFVHPDSLLVVTINGIGLVIELIYVSIFFIYAEWPKRKKIIIYLIIEVILLGIVIFVTLNFLHGTKNRSMLVGILAIIFNILMYASPLTVMRRVISTKSVEYMPFYLSLANFANGCIWFAYAFLKFDPYILVPNGLGVLSGAVQLILYAKYYKSTNWDDVGKSSEIELPRNLATA</sequence>
<feature type="transmembrane region" description="Helical" evidence="9">
    <location>
        <begin position="192"/>
        <end position="211"/>
    </location>
</feature>
<evidence type="ECO:0000256" key="1">
    <source>
        <dbReference type="ARBA" id="ARBA00004127"/>
    </source>
</evidence>
<evidence type="ECO:0000256" key="3">
    <source>
        <dbReference type="ARBA" id="ARBA00022448"/>
    </source>
</evidence>
<evidence type="ECO:0000256" key="4">
    <source>
        <dbReference type="ARBA" id="ARBA00022597"/>
    </source>
</evidence>
<keyword evidence="3 9" id="KW-0813">Transport</keyword>
<comment type="function">
    <text evidence="9">Mediates both low-affinity uptake and efflux of sugar across the membrane.</text>
</comment>
<dbReference type="InterPro" id="IPR004316">
    <property type="entry name" value="SWEET_rpt"/>
</dbReference>
<keyword evidence="11" id="KW-1185">Reference proteome</keyword>
<evidence type="ECO:0000256" key="7">
    <source>
        <dbReference type="ARBA" id="ARBA00022989"/>
    </source>
</evidence>
<keyword evidence="4 9" id="KW-0762">Sugar transport</keyword>
<feature type="transmembrane region" description="Helical" evidence="9">
    <location>
        <begin position="165"/>
        <end position="186"/>
    </location>
</feature>
<keyword evidence="5 9" id="KW-0812">Transmembrane</keyword>
<organism evidence="10 11">
    <name type="scientific">Datura stramonium</name>
    <name type="common">Jimsonweed</name>
    <name type="synonym">Common thornapple</name>
    <dbReference type="NCBI Taxonomy" id="4076"/>
    <lineage>
        <taxon>Eukaryota</taxon>
        <taxon>Viridiplantae</taxon>
        <taxon>Streptophyta</taxon>
        <taxon>Embryophyta</taxon>
        <taxon>Tracheophyta</taxon>
        <taxon>Spermatophyta</taxon>
        <taxon>Magnoliopsida</taxon>
        <taxon>eudicotyledons</taxon>
        <taxon>Gunneridae</taxon>
        <taxon>Pentapetalae</taxon>
        <taxon>asterids</taxon>
        <taxon>lamiids</taxon>
        <taxon>Solanales</taxon>
        <taxon>Solanaceae</taxon>
        <taxon>Solanoideae</taxon>
        <taxon>Datureae</taxon>
        <taxon>Datura</taxon>
    </lineage>
</organism>
<comment type="similarity">
    <text evidence="2 9">Belongs to the SWEET sugar transporter family.</text>
</comment>
<evidence type="ECO:0000256" key="9">
    <source>
        <dbReference type="RuleBase" id="RU910715"/>
    </source>
</evidence>
<accession>A0ABS8RWX3</accession>
<feature type="transmembrane region" description="Helical" evidence="9">
    <location>
        <begin position="71"/>
        <end position="93"/>
    </location>
</feature>
<keyword evidence="7 9" id="KW-1133">Transmembrane helix</keyword>
<feature type="transmembrane region" description="Helical" evidence="9">
    <location>
        <begin position="46"/>
        <end position="65"/>
    </location>
</feature>
<dbReference type="Proteomes" id="UP000823775">
    <property type="component" value="Unassembled WGS sequence"/>
</dbReference>
<proteinExistence type="inferred from homology"/>
<feature type="transmembrane region" description="Helical" evidence="9">
    <location>
        <begin position="102"/>
        <end position="125"/>
    </location>
</feature>
<protein>
    <recommendedName>
        <fullName evidence="9">Bidirectional sugar transporter SWEET</fullName>
    </recommendedName>
</protein>
<dbReference type="EMBL" id="JACEIK010000156">
    <property type="protein sequence ID" value="MCD7451232.1"/>
    <property type="molecule type" value="Genomic_DNA"/>
</dbReference>
<evidence type="ECO:0000256" key="5">
    <source>
        <dbReference type="ARBA" id="ARBA00022692"/>
    </source>
</evidence>
<keyword evidence="8 9" id="KW-0472">Membrane</keyword>
<evidence type="ECO:0000256" key="8">
    <source>
        <dbReference type="ARBA" id="ARBA00023136"/>
    </source>
</evidence>
<dbReference type="InterPro" id="IPR047664">
    <property type="entry name" value="SWEET"/>
</dbReference>